<reference evidence="2" key="1">
    <citation type="submission" date="2023-06" db="EMBL/GenBank/DDBJ databases">
        <title>Genomic of Parafulvivirga corallium.</title>
        <authorList>
            <person name="Wang G."/>
        </authorList>
    </citation>
    <scope>NUCLEOTIDE SEQUENCE</scope>
    <source>
        <strain evidence="2">BMA10</strain>
    </source>
</reference>
<dbReference type="RefSeq" id="WP_346755461.1">
    <property type="nucleotide sequence ID" value="NZ_JAUJEA010000018.1"/>
</dbReference>
<dbReference type="Gene3D" id="2.40.160.60">
    <property type="entry name" value="Outer membrane protein transport protein (OMPP1/FadL/TodX)"/>
    <property type="match status" value="1"/>
</dbReference>
<dbReference type="SUPFAM" id="SSF56935">
    <property type="entry name" value="Porins"/>
    <property type="match status" value="1"/>
</dbReference>
<evidence type="ECO:0000313" key="2">
    <source>
        <dbReference type="EMBL" id="MDN5205441.1"/>
    </source>
</evidence>
<proteinExistence type="predicted"/>
<keyword evidence="3" id="KW-1185">Reference proteome</keyword>
<protein>
    <recommendedName>
        <fullName evidence="4">Long-chain fatty acid transport protein</fullName>
    </recommendedName>
</protein>
<accession>A0ABT8KXA5</accession>
<evidence type="ECO:0000256" key="1">
    <source>
        <dbReference type="SAM" id="SignalP"/>
    </source>
</evidence>
<feature type="chain" id="PRO_5046116284" description="Long-chain fatty acid transport protein" evidence="1">
    <location>
        <begin position="19"/>
        <end position="407"/>
    </location>
</feature>
<comment type="caution">
    <text evidence="2">The sequence shown here is derived from an EMBL/GenBank/DDBJ whole genome shotgun (WGS) entry which is preliminary data.</text>
</comment>
<gene>
    <name evidence="2" type="ORF">QQ008_28910</name>
</gene>
<dbReference type="EMBL" id="JAUJEA010000018">
    <property type="protein sequence ID" value="MDN5205441.1"/>
    <property type="molecule type" value="Genomic_DNA"/>
</dbReference>
<dbReference type="Proteomes" id="UP001172082">
    <property type="component" value="Unassembled WGS sequence"/>
</dbReference>
<feature type="signal peptide" evidence="1">
    <location>
        <begin position="1"/>
        <end position="18"/>
    </location>
</feature>
<name>A0ABT8KXA5_9BACT</name>
<evidence type="ECO:0000313" key="3">
    <source>
        <dbReference type="Proteomes" id="UP001172082"/>
    </source>
</evidence>
<keyword evidence="1" id="KW-0732">Signal</keyword>
<organism evidence="2 3">
    <name type="scientific">Splendidivirga corallicola</name>
    <dbReference type="NCBI Taxonomy" id="3051826"/>
    <lineage>
        <taxon>Bacteria</taxon>
        <taxon>Pseudomonadati</taxon>
        <taxon>Bacteroidota</taxon>
        <taxon>Cytophagia</taxon>
        <taxon>Cytophagales</taxon>
        <taxon>Splendidivirgaceae</taxon>
        <taxon>Splendidivirga</taxon>
    </lineage>
</organism>
<sequence length="407" mass="45396">MKKLLISLYLFGFFSAHGQSGGGSVYSIFGIGELKPPVSSQSAAMGFTSIGTSNPYYVNTSNPAANAALMGYFTHIFDFGMFVNNTQLENSTSTENIGDGGLSQLSYFFRFNNRWTGLIGLSNYSNVGYNIVDNQVLISNNNEYSVNYQGSGGLNNIYFSNSFLITKNLSLGAKLSFIFGNIFHNEIATSSQGTGTFNVENSIHVKQVNIDFGLNYLIRGENHDFNIGLIYDNGTNLAGNVNTIILSNDLETIHDEEVSTRDYSLPRKAGIGFSFRNKKFLLGTDLEFKQWSQASIGDETDLNDTWRTSFGFEYTPNIEGETFGDLINYRLGAYVENNYLNIENTNFKHWGITAGLGIPLRNASTINLSYHRKYNGTLNNGLIYESTNEFSLNVSIKERWFAKNKYH</sequence>
<evidence type="ECO:0008006" key="4">
    <source>
        <dbReference type="Google" id="ProtNLM"/>
    </source>
</evidence>